<feature type="domain" description="DUF908" evidence="3">
    <location>
        <begin position="85"/>
        <end position="433"/>
    </location>
</feature>
<dbReference type="Proteomes" id="UP000053664">
    <property type="component" value="Unassembled WGS sequence"/>
</dbReference>
<feature type="compositionally biased region" description="Polar residues" evidence="2">
    <location>
        <begin position="266"/>
        <end position="277"/>
    </location>
</feature>
<feature type="region of interest" description="Disordered" evidence="2">
    <location>
        <begin position="2659"/>
        <end position="2748"/>
    </location>
</feature>
<feature type="compositionally biased region" description="Basic and acidic residues" evidence="2">
    <location>
        <begin position="2659"/>
        <end position="2668"/>
    </location>
</feature>
<feature type="compositionally biased region" description="Gly residues" evidence="2">
    <location>
        <begin position="3211"/>
        <end position="3226"/>
    </location>
</feature>
<evidence type="ECO:0000259" key="4">
    <source>
        <dbReference type="Pfam" id="PF06025"/>
    </source>
</evidence>
<feature type="region of interest" description="Disordered" evidence="2">
    <location>
        <begin position="1794"/>
        <end position="1846"/>
    </location>
</feature>
<feature type="region of interest" description="Disordered" evidence="2">
    <location>
        <begin position="1894"/>
        <end position="1935"/>
    </location>
</feature>
<feature type="domain" description="DUF913" evidence="4">
    <location>
        <begin position="496"/>
        <end position="884"/>
    </location>
</feature>
<feature type="compositionally biased region" description="Basic and acidic residues" evidence="2">
    <location>
        <begin position="1541"/>
        <end position="1551"/>
    </location>
</feature>
<feature type="compositionally biased region" description="Basic and acidic residues" evidence="2">
    <location>
        <begin position="1924"/>
        <end position="1935"/>
    </location>
</feature>
<dbReference type="Pfam" id="PF14377">
    <property type="entry name" value="UBM"/>
    <property type="match status" value="3"/>
</dbReference>
<dbReference type="InterPro" id="IPR025527">
    <property type="entry name" value="HUWE1/Rev1_UBM"/>
</dbReference>
<feature type="compositionally biased region" description="Basic and acidic residues" evidence="2">
    <location>
        <begin position="2682"/>
        <end position="2693"/>
    </location>
</feature>
<evidence type="ECO:0000259" key="3">
    <source>
        <dbReference type="Pfam" id="PF06012"/>
    </source>
</evidence>
<dbReference type="PANTHER" id="PTHR45725">
    <property type="entry name" value="FORMIN HOMOLOGY 2 FAMILY MEMBER"/>
    <property type="match status" value="1"/>
</dbReference>
<dbReference type="RefSeq" id="XP_007881000.1">
    <property type="nucleotide sequence ID" value="XM_007882809.1"/>
</dbReference>
<feature type="compositionally biased region" description="Low complexity" evidence="2">
    <location>
        <begin position="1364"/>
        <end position="1379"/>
    </location>
</feature>
<dbReference type="PANTHER" id="PTHR45725:SF18">
    <property type="entry name" value="ORC1-LIKE AAA ATPASE DOMAIN-CONTAINING PROTEIN"/>
    <property type="match status" value="1"/>
</dbReference>
<dbReference type="EMBL" id="KE361640">
    <property type="protein sequence ID" value="EPQ27339.1"/>
    <property type="molecule type" value="Genomic_DNA"/>
</dbReference>
<evidence type="ECO:0000256" key="2">
    <source>
        <dbReference type="SAM" id="MobiDB-lite"/>
    </source>
</evidence>
<feature type="compositionally biased region" description="Acidic residues" evidence="2">
    <location>
        <begin position="2714"/>
        <end position="2723"/>
    </location>
</feature>
<dbReference type="GeneID" id="19320958"/>
<feature type="compositionally biased region" description="Basic and acidic residues" evidence="2">
    <location>
        <begin position="2622"/>
        <end position="2646"/>
    </location>
</feature>
<feature type="compositionally biased region" description="Low complexity" evidence="2">
    <location>
        <begin position="2694"/>
        <end position="2713"/>
    </location>
</feature>
<reference evidence="5 6" key="1">
    <citation type="journal article" date="2013" name="Plant Cell">
        <title>The transition from a phytopathogenic smut ancestor to an anamorphic biocontrol agent deciphered by comparative whole-genome analysis.</title>
        <authorList>
            <person name="Lefebvre F."/>
            <person name="Joly D.L."/>
            <person name="Labbe C."/>
            <person name="Teichmann B."/>
            <person name="Linning R."/>
            <person name="Belzile F."/>
            <person name="Bakkeren G."/>
            <person name="Belanger R.R."/>
        </authorList>
    </citation>
    <scope>NUCLEOTIDE SEQUENCE [LARGE SCALE GENOMIC DNA]</scope>
    <source>
        <strain evidence="5 6">PF-1</strain>
    </source>
</reference>
<name>A0A061H4I1_9BASI</name>
<sequence>MKITKTPRRLAPAAPEVTTLLARISAAADDELPAILDSISEWCWPRGDLYYWTQILNRFDDILQDTCRDYELAKLQTNDFTPLRKKLLVSILRFSRLLIENCTNRKLYNSYEHLNDLLLARDLDVLEETLRLVLRPAQQHSSQSSRHEFPISKERLTTLALTWTPRDHGLSLADVANASVQPPSELFNVRFQFFKRSGQAGAAVVPTHNDDGGENSGAGPSSNAAFNTPTRPRARPPAVTSLSAAGGLMATPSPHRGSGGAAADNTFRNDASSSTNHAAPHQRREGLTSVDLGNVLQQGRDAIDILTDAVEAHGIPPEERFEVLQKIRLAMSMADPVARRQILVCRMLAIACYAHVVNEATANTQLFLYEPDLVPRIATLVDPAQGCEMAIQASAFYALDSLARFRGKATEVMNSVNASVNHGIILSVLRNLVEDLATDAPQSTGHYADALFSFVALIASTGAGSHMIVSAGLVPILVDLIKVRNPNTYMVQRTVSRALGLLDSVVYSVPHAFDLFVAARGLDALVDRIAQEIERDVEDASEHRMDDSVFGEPGPDNLYGRLAFGRASMLRNMFKSISQMMTSTGTGEGLRNLIDGSLPASLKKIIDHRTIFGPQILALAINIMATFVHNEPTSLAAIQECKLPESFYSAIEDDIEANYDVIGSIPHAVGALCLNQAGLDLFNSRSVIPKLFGLFTSERHSRVFQDRDNASMFGSSIDELMRHQPSLKDSVMEAIMKCLDQIEASAESFVVPDEPARRSQYGLLVVPPSPTPPSQQGAEGGTGAAIDTDADADTGAGAGAASSAASERHIGRSVALADVITEEATPWRKDEESVEKNPVVVSIDVTARFLEGLFQTTSHCKDFLKLDGLAKMLRFYSLPSLPYDFAASMAADSLVTLFRYVTEISPSTVLTALFRDVKQSLEVAGPIWGAFHQGGDASSEPRLLSLARPGSDAEAEAANATFRQLVSLSSRTHLLSDICQTFAYAGQKMPTTYLQTLLASEFSGTVSIAELGRLHRGCAWENMLLKAALPAPPKPSSDKDQAKDKGGDGVAPSSSSSSLADAGRSASAAAATPHAGRSPPDLLPRTDVAGTVEQPAADAASTTTAAAAETGADARNAAALRYVSSQTLSSLTSFFQETIRLLAPRRNVDAAHKKAAFQAAGEIARVLQQHLQWRPSDNLTNSFAFATMMICQANCFLFDDRTNPGTVLTAVLRPFDKAGGLDALLGLYRRYTDEIDLHYNAKGEEKPASDIEAGLKLGHTCGGLKVLLGLFHRLVTAKGLTESAQTNQLIKEGGLDQFEPHAYLVRLRLAVLPAIRATWDKPWLPSLPASVNRLVLQNILTILRAQSEAVPAIKKPLTAGGLGAAQPSSLAAPASQAAADDGDTPMKDADADAEAEAERKEHEKAKASLDQQRSEVKSTLVRRALELADVHDSLVFEVRNAFSVATTEADQINVALVDLHSVLSQPTDNAFETGEKGIALRLQLLALLLHDDDVLKNVASATKRDFVELLVELAMLYISKPAAAATATATTATTPTPAPADGDRPVPRDLEGGSSAASSKWLAPLMLVATSLLGADEETVAISDDISEPSEPESVESDVKHSLPPAQAPFALAEEAATLFDFLCTVLERASDLTREDLLAAYRLLMVLTRRRSISSSFVRRGGIQLLLRPFHTIRPRDVSGCQVLAMMTLRHVVEDLGTLSLAVEHELKSLFAQTKGQRIDTTSLLRQLDYAALRDPDVFMQVAAAKLEMVDHTPTKKLGYVRLVEDAKPAMDSSSSSPSDLAANGQASLASLRLGDDPMDAGPASPTKEAGPSTEAAKAEDAAAPGSKQQADPAARAPPPTNAPSEELDMLMQHLLSELLRYGREGLVTAKKATAASPNQPATAQGTNATATALATANSSSDAEATGAPTTAADASADSSPQEPKEPVETDEQKRADSTYFYTCFLMQCLTEMLSSYSSCKSSFVNFSRKRLFASSGGGITVPATPGAKDTATTAAGASASAAAAALPFRSKANVLGFFLTEMVPAGFLQSYESGELRKRMAQSNWAMSVIVALTADVTIHADLRDVPAELVNVRRIVLDAIAKAIKDASASSEPIEVRYGRLFALSELCHRLLIARPNITSGKQTEDLTLHMAKTMLEKNFVTVLTGALADVDLNLPTVKSLLDTILRPLEHLTKVAIKMGKAKDREGKAAVSDDSDADTFASSDYSMDEDEDDDDDDDDDQDAPGREETPDFYRNSSLGMHTGEMETGYDDDDMSDDDDDDMEDDEDIDMEEFDSESGSETSSESDEEDDDPRVVEMMDDDDDDSDMSDGTGSDIEGMDMPEDGDEEGWTDEDEEDDEALGEMDGALDFVFDDGEGDLPEVAEAFEDEIDGGGMIGDAEMGGDEIIDIDDDEDDEDALDGHSIEDYGDGGLRELELAEDYAAYPQADDRFGANWNWTAIPADPRSGRGAGGGGGSGLRSHPALPPNFFLPTAMDNFAQASGRRPRVMDLEASLLGPRRMAPPSDDVASHPLLSNTRMRIDGLDIGRGMPGGHHHPPHLHGAHRSGAAASGSAANRSGRRAAEAQRNDPVAAVQAFTPQPTSTRWSEEMRIVHSTTAVASEKAGRLRAHLIRALMPGLARKREADRKQRAETEAELKKAQEAKEKIQKELEATRNRLREEEERARQEQAQAEAEASAAARAEEERQREHEQQQQQQQQAAEAAPAATPAEGADVEMADADADAAPAASGEADAAPAPAQQRVTTRINGEEIDITDTGIDPTFLEALPDDMREEVLNQHFRERRAAEATSNLAQPSNIAPEFLDALPPEIRAEVIQQEALESSRRRMRERAEQEREREGDPGNRDQGAVGQARGPVDIDPADFLASLNPDLRNQVLLEQDDSFLGSLPANILAEVENLRRQHRHFDDNGDDVPPPGRARRPAGAVGDGARREGAAAEGGHGVAGKPPAVARDAIQLLDKPGLATLVRLLFFPQMNGKQTGLYKVLANLSENSKTRAELLNLLLMVLSDGTADANAVDKTFVSMSHRASKIHATPARPTPKRFNSGPASSGANAGPAAGEAASGSATASAPSAAAAAPASTPAGAAAGEGSSAATAATVPSGGEAALDGKGQQDGALTTPPSIPADRLAAVVKPLATAVSSKGFQHTLAVASHLSTIEGARDVISDALRQQADAASRSLVVDLDKLIETLPEPTPEDDDGEAAANAAAADGGNGQQGQDQGQGAGGDAAMTSISGPTAMDVELAAGGNGGGTKIRSSALTSLASPASAQAILLRCLRALDYIMTGR</sequence>
<keyword evidence="1" id="KW-0808">Transferase</keyword>
<proteinExistence type="predicted"/>
<feature type="region of interest" description="Disordered" evidence="2">
    <location>
        <begin position="2621"/>
        <end position="2646"/>
    </location>
</feature>
<dbReference type="GO" id="GO:0016740">
    <property type="term" value="F:transferase activity"/>
    <property type="evidence" value="ECO:0007669"/>
    <property type="project" value="UniProtKB-KW"/>
</dbReference>
<feature type="compositionally biased region" description="Low complexity" evidence="2">
    <location>
        <begin position="1050"/>
        <end position="1078"/>
    </location>
</feature>
<dbReference type="InterPro" id="IPR051425">
    <property type="entry name" value="Formin_Homology"/>
</dbReference>
<feature type="compositionally biased region" description="Acidic residues" evidence="2">
    <location>
        <begin position="2250"/>
        <end position="2310"/>
    </location>
</feature>
<evidence type="ECO:0000256" key="1">
    <source>
        <dbReference type="ARBA" id="ARBA00022679"/>
    </source>
</evidence>
<feature type="compositionally biased region" description="Basic and acidic residues" evidence="2">
    <location>
        <begin position="1384"/>
        <end position="1412"/>
    </location>
</feature>
<dbReference type="Pfam" id="PF06012">
    <property type="entry name" value="DUF908"/>
    <property type="match status" value="1"/>
</dbReference>
<feature type="region of interest" description="Disordered" evidence="2">
    <location>
        <begin position="766"/>
        <end position="804"/>
    </location>
</feature>
<feature type="compositionally biased region" description="Acidic residues" evidence="2">
    <location>
        <begin position="2319"/>
        <end position="2344"/>
    </location>
</feature>
<feature type="compositionally biased region" description="Low complexity" evidence="2">
    <location>
        <begin position="793"/>
        <end position="804"/>
    </location>
</feature>
<protein>
    <submittedName>
        <fullName evidence="5">Uncharacterized protein</fullName>
    </submittedName>
</protein>
<feature type="region of interest" description="Disordered" evidence="2">
    <location>
        <begin position="3190"/>
        <end position="3233"/>
    </location>
</feature>
<feature type="region of interest" description="Disordered" evidence="2">
    <location>
        <begin position="204"/>
        <end position="289"/>
    </location>
</feature>
<feature type="region of interest" description="Disordered" evidence="2">
    <location>
        <begin position="3095"/>
        <end position="3122"/>
    </location>
</feature>
<dbReference type="HOGENOM" id="CLU_000215_0_0_1"/>
<dbReference type="InterPro" id="IPR010314">
    <property type="entry name" value="E3_Ub_ligase_DUF913"/>
</dbReference>
<feature type="compositionally biased region" description="Basic residues" evidence="2">
    <location>
        <begin position="2534"/>
        <end position="2545"/>
    </location>
</feature>
<dbReference type="UniPathway" id="UPA00143"/>
<feature type="compositionally biased region" description="Basic and acidic residues" evidence="2">
    <location>
        <begin position="2822"/>
        <end position="2844"/>
    </location>
</feature>
<evidence type="ECO:0000313" key="5">
    <source>
        <dbReference type="EMBL" id="EPQ27339.1"/>
    </source>
</evidence>
<feature type="compositionally biased region" description="Polar residues" evidence="2">
    <location>
        <begin position="218"/>
        <end position="227"/>
    </location>
</feature>
<feature type="compositionally biased region" description="Low complexity" evidence="2">
    <location>
        <begin position="1894"/>
        <end position="1921"/>
    </location>
</feature>
<dbReference type="OrthoDB" id="8068875at2759"/>
<dbReference type="KEGG" id="pfp:PFL1_06891"/>
<organism evidence="5 6">
    <name type="scientific">Pseudozyma flocculosa PF-1</name>
    <dbReference type="NCBI Taxonomy" id="1277687"/>
    <lineage>
        <taxon>Eukaryota</taxon>
        <taxon>Fungi</taxon>
        <taxon>Dikarya</taxon>
        <taxon>Basidiomycota</taxon>
        <taxon>Ustilaginomycotina</taxon>
        <taxon>Ustilaginomycetes</taxon>
        <taxon>Ustilaginales</taxon>
        <taxon>Ustilaginaceae</taxon>
        <taxon>Pseudozyma</taxon>
    </lineage>
</organism>
<dbReference type="eggNOG" id="KOG0939">
    <property type="taxonomic scope" value="Eukaryota"/>
</dbReference>
<feature type="region of interest" description="Disordered" evidence="2">
    <location>
        <begin position="3027"/>
        <end position="3064"/>
    </location>
</feature>
<feature type="compositionally biased region" description="Acidic residues" evidence="2">
    <location>
        <begin position="2209"/>
        <end position="2225"/>
    </location>
</feature>
<feature type="compositionally biased region" description="Low complexity" evidence="2">
    <location>
        <begin position="2724"/>
        <end position="2740"/>
    </location>
</feature>
<feature type="region of interest" description="Disordered" evidence="2">
    <location>
        <begin position="2905"/>
        <end position="2947"/>
    </location>
</feature>
<feature type="compositionally biased region" description="Low complexity" evidence="2">
    <location>
        <begin position="2546"/>
        <end position="2558"/>
    </location>
</feature>
<feature type="region of interest" description="Disordered" evidence="2">
    <location>
        <begin position="2818"/>
        <end position="2857"/>
    </location>
</feature>
<feature type="compositionally biased region" description="Low complexity" evidence="2">
    <location>
        <begin position="3044"/>
        <end position="3064"/>
    </location>
</feature>
<feature type="region of interest" description="Disordered" evidence="2">
    <location>
        <begin position="2524"/>
        <end position="2587"/>
    </location>
</feature>
<feature type="region of interest" description="Disordered" evidence="2">
    <location>
        <begin position="2498"/>
        <end position="2517"/>
    </location>
</feature>
<gene>
    <name evidence="5" type="ORF">PFL1_06891</name>
</gene>
<dbReference type="InterPro" id="IPR010309">
    <property type="entry name" value="E3_Ub_ligase_DUF908"/>
</dbReference>
<dbReference type="InterPro" id="IPR016024">
    <property type="entry name" value="ARM-type_fold"/>
</dbReference>
<feature type="region of interest" description="Disordered" evidence="2">
    <location>
        <begin position="1029"/>
        <end position="1086"/>
    </location>
</feature>
<evidence type="ECO:0000313" key="6">
    <source>
        <dbReference type="Proteomes" id="UP000053664"/>
    </source>
</evidence>
<feature type="compositionally biased region" description="Basic and acidic residues" evidence="2">
    <location>
        <begin position="1036"/>
        <end position="1047"/>
    </location>
</feature>
<feature type="compositionally biased region" description="Low complexity" evidence="2">
    <location>
        <begin position="2669"/>
        <end position="2681"/>
    </location>
</feature>
<dbReference type="GO" id="GO:0016567">
    <property type="term" value="P:protein ubiquitination"/>
    <property type="evidence" value="ECO:0007669"/>
    <property type="project" value="UniProtKB-UniPathway"/>
</dbReference>
<feature type="region of interest" description="Disordered" evidence="2">
    <location>
        <begin position="2186"/>
        <end position="2345"/>
    </location>
</feature>
<feature type="region of interest" description="Disordered" evidence="2">
    <location>
        <begin position="1527"/>
        <end position="1555"/>
    </location>
</feature>
<feature type="region of interest" description="Disordered" evidence="2">
    <location>
        <begin position="1364"/>
        <end position="1412"/>
    </location>
</feature>
<dbReference type="SUPFAM" id="SSF48371">
    <property type="entry name" value="ARM repeat"/>
    <property type="match status" value="1"/>
</dbReference>
<dbReference type="Pfam" id="PF06025">
    <property type="entry name" value="DUF913"/>
    <property type="match status" value="1"/>
</dbReference>
<accession>A0A061H4I1</accession>